<evidence type="ECO:0000256" key="6">
    <source>
        <dbReference type="ARBA" id="ARBA00022679"/>
    </source>
</evidence>
<dbReference type="CDD" id="cd12914">
    <property type="entry name" value="PDC1_DGC_like"/>
    <property type="match status" value="1"/>
</dbReference>
<evidence type="ECO:0000256" key="4">
    <source>
        <dbReference type="ARBA" id="ARBA00022475"/>
    </source>
</evidence>
<proteinExistence type="predicted"/>
<dbReference type="Proteomes" id="UP001595722">
    <property type="component" value="Unassembled WGS sequence"/>
</dbReference>
<dbReference type="InterPro" id="IPR005467">
    <property type="entry name" value="His_kinase_dom"/>
</dbReference>
<dbReference type="SMART" id="SM00387">
    <property type="entry name" value="HATPase_c"/>
    <property type="match status" value="1"/>
</dbReference>
<dbReference type="EMBL" id="JBHRYB010000001">
    <property type="protein sequence ID" value="MFC3678878.1"/>
    <property type="molecule type" value="Genomic_DNA"/>
</dbReference>
<dbReference type="Pfam" id="PF00512">
    <property type="entry name" value="HisKA"/>
    <property type="match status" value="1"/>
</dbReference>
<dbReference type="PANTHER" id="PTHR43065:SF46">
    <property type="entry name" value="C4-DICARBOXYLATE TRANSPORT SENSOR PROTEIN DCTB"/>
    <property type="match status" value="1"/>
</dbReference>
<protein>
    <recommendedName>
        <fullName evidence="3">histidine kinase</fullName>
        <ecNumber evidence="3">2.7.13.3</ecNumber>
    </recommendedName>
</protein>
<dbReference type="Gene3D" id="3.30.565.10">
    <property type="entry name" value="Histidine kinase-like ATPase, C-terminal domain"/>
    <property type="match status" value="1"/>
</dbReference>
<evidence type="ECO:0000256" key="2">
    <source>
        <dbReference type="ARBA" id="ARBA00004651"/>
    </source>
</evidence>
<organism evidence="17 18">
    <name type="scientific">Bacterioplanoides pacificum</name>
    <dbReference type="NCBI Taxonomy" id="1171596"/>
    <lineage>
        <taxon>Bacteria</taxon>
        <taxon>Pseudomonadati</taxon>
        <taxon>Pseudomonadota</taxon>
        <taxon>Gammaproteobacteria</taxon>
        <taxon>Oceanospirillales</taxon>
        <taxon>Oceanospirillaceae</taxon>
        <taxon>Bacterioplanoides</taxon>
    </lineage>
</organism>
<keyword evidence="13 15" id="KW-0472">Membrane</keyword>
<dbReference type="InterPro" id="IPR003594">
    <property type="entry name" value="HATPase_dom"/>
</dbReference>
<dbReference type="Gene3D" id="1.10.287.130">
    <property type="match status" value="1"/>
</dbReference>
<gene>
    <name evidence="17" type="ORF">ACFOMG_01970</name>
</gene>
<evidence type="ECO:0000256" key="14">
    <source>
        <dbReference type="SAM" id="Coils"/>
    </source>
</evidence>
<feature type="transmembrane region" description="Helical" evidence="15">
    <location>
        <begin position="300"/>
        <end position="321"/>
    </location>
</feature>
<keyword evidence="5" id="KW-0597">Phosphoprotein</keyword>
<evidence type="ECO:0000256" key="8">
    <source>
        <dbReference type="ARBA" id="ARBA00022741"/>
    </source>
</evidence>
<keyword evidence="18" id="KW-1185">Reference proteome</keyword>
<dbReference type="PIRSF" id="PIRSF036431">
    <property type="entry name" value="STHK_DctB"/>
    <property type="match status" value="1"/>
</dbReference>
<dbReference type="CDD" id="cd00082">
    <property type="entry name" value="HisKA"/>
    <property type="match status" value="1"/>
</dbReference>
<evidence type="ECO:0000259" key="16">
    <source>
        <dbReference type="PROSITE" id="PS50109"/>
    </source>
</evidence>
<dbReference type="Pfam" id="PF02518">
    <property type="entry name" value="HATPase_c"/>
    <property type="match status" value="1"/>
</dbReference>
<dbReference type="InterPro" id="IPR036097">
    <property type="entry name" value="HisK_dim/P_sf"/>
</dbReference>
<evidence type="ECO:0000256" key="10">
    <source>
        <dbReference type="ARBA" id="ARBA00022840"/>
    </source>
</evidence>
<dbReference type="GO" id="GO:0005524">
    <property type="term" value="F:ATP binding"/>
    <property type="evidence" value="ECO:0007669"/>
    <property type="project" value="UniProtKB-KW"/>
</dbReference>
<keyword evidence="14" id="KW-0175">Coiled coil</keyword>
<feature type="transmembrane region" description="Helical" evidence="15">
    <location>
        <begin position="18"/>
        <end position="38"/>
    </location>
</feature>
<dbReference type="InterPro" id="IPR029151">
    <property type="entry name" value="Sensor-like_sf"/>
</dbReference>
<comment type="caution">
    <text evidence="17">The sequence shown here is derived from an EMBL/GenBank/DDBJ whole genome shotgun (WGS) entry which is preliminary data.</text>
</comment>
<name>A0ABV7VPI0_9GAMM</name>
<dbReference type="InterPro" id="IPR017055">
    <property type="entry name" value="Sig_transdc_His_kinase_DctB"/>
</dbReference>
<keyword evidence="12" id="KW-0902">Two-component regulatory system</keyword>
<dbReference type="InterPro" id="IPR036890">
    <property type="entry name" value="HATPase_C_sf"/>
</dbReference>
<dbReference type="InterPro" id="IPR003661">
    <property type="entry name" value="HisK_dim/P_dom"/>
</dbReference>
<keyword evidence="10 17" id="KW-0067">ATP-binding</keyword>
<dbReference type="SMART" id="SM00388">
    <property type="entry name" value="HisKA"/>
    <property type="match status" value="1"/>
</dbReference>
<comment type="catalytic activity">
    <reaction evidence="1">
        <text>ATP + protein L-histidine = ADP + protein N-phospho-L-histidine.</text>
        <dbReference type="EC" id="2.7.13.3"/>
    </reaction>
</comment>
<dbReference type="InterPro" id="IPR004358">
    <property type="entry name" value="Sig_transdc_His_kin-like_C"/>
</dbReference>
<dbReference type="EC" id="2.7.13.3" evidence="3"/>
<dbReference type="RefSeq" id="WP_376864423.1">
    <property type="nucleotide sequence ID" value="NZ_JBHRYB010000001.1"/>
</dbReference>
<dbReference type="SUPFAM" id="SSF55874">
    <property type="entry name" value="ATPase domain of HSP90 chaperone/DNA topoisomerase II/histidine kinase"/>
    <property type="match status" value="1"/>
</dbReference>
<dbReference type="SUPFAM" id="SSF103190">
    <property type="entry name" value="Sensory domain-like"/>
    <property type="match status" value="1"/>
</dbReference>
<dbReference type="PANTHER" id="PTHR43065">
    <property type="entry name" value="SENSOR HISTIDINE KINASE"/>
    <property type="match status" value="1"/>
</dbReference>
<sequence length="617" mass="69327">MSEDTAVAITQSTELPRFWFWLALLWVVGLVIVSLMAYRVAEQDILSEMEGEALMMADRLDKYLRPYQNIAESVAELNSVRQALSRNALQTPSLSRFLQRMAVNLNAEFIYVINNQGRVIATSNSATADTLMANDLSFRPYFQQAAAGQTARYFAYGMNTGRPGYFFAAPVMQQGDVVGVAVVKLALTQAFRQLEGHKAGFLIVGYDGVIIAASDAEWRRRTLYPMPDRQRHVLIQAQRYGITSLSAVGNNQPATAFEGAYIYLNKRGLTQRYLVRRAVVREAGWHVMAVSPLSKLYQQILLFCFYYTLFIGVLLLLWMYWRKRAEVQKHVEGMNQELERRVTELTAELVQSNDELQELVDHYRRSQRELQETQGQLIQAAKLAVLGEMSAGINHELNQPLLALQTYVENSQRLMTKGKTELVDNNLAQMHQILQTMQGIVSRLKVFSRRTPPEPRMTDWQEIINGVMLIMNPLLKKSAIRVDIDPGPAGLQVYAEPVQIQQVLVNLLTNAAEAMQGQSQANIRIRVTTEAGLAHIRVRDSGPGIAADLREKIFEPFYTTKSSGLGIGLALSRRIVETLGGSLLLEEAPEEESEPDSAAKTVFVLTLPTAEQRRENG</sequence>
<evidence type="ECO:0000256" key="9">
    <source>
        <dbReference type="ARBA" id="ARBA00022777"/>
    </source>
</evidence>
<evidence type="ECO:0000313" key="17">
    <source>
        <dbReference type="EMBL" id="MFC3678878.1"/>
    </source>
</evidence>
<evidence type="ECO:0000256" key="5">
    <source>
        <dbReference type="ARBA" id="ARBA00022553"/>
    </source>
</evidence>
<reference evidence="18" key="1">
    <citation type="journal article" date="2019" name="Int. J. Syst. Evol. Microbiol.">
        <title>The Global Catalogue of Microorganisms (GCM) 10K type strain sequencing project: providing services to taxonomists for standard genome sequencing and annotation.</title>
        <authorList>
            <consortium name="The Broad Institute Genomics Platform"/>
            <consortium name="The Broad Institute Genome Sequencing Center for Infectious Disease"/>
            <person name="Wu L."/>
            <person name="Ma J."/>
        </authorList>
    </citation>
    <scope>NUCLEOTIDE SEQUENCE [LARGE SCALE GENOMIC DNA]</scope>
    <source>
        <strain evidence="18">KCTC 42424</strain>
    </source>
</reference>
<keyword evidence="6" id="KW-0808">Transferase</keyword>
<dbReference type="SUPFAM" id="SSF47384">
    <property type="entry name" value="Homodimeric domain of signal transducing histidine kinase"/>
    <property type="match status" value="1"/>
</dbReference>
<dbReference type="PRINTS" id="PR00344">
    <property type="entry name" value="BCTRLSENSOR"/>
</dbReference>
<keyword evidence="4" id="KW-1003">Cell membrane</keyword>
<feature type="domain" description="Histidine kinase" evidence="16">
    <location>
        <begin position="392"/>
        <end position="611"/>
    </location>
</feature>
<evidence type="ECO:0000256" key="11">
    <source>
        <dbReference type="ARBA" id="ARBA00022989"/>
    </source>
</evidence>
<dbReference type="Gene3D" id="3.30.450.20">
    <property type="entry name" value="PAS domain"/>
    <property type="match status" value="2"/>
</dbReference>
<dbReference type="InterPro" id="IPR033479">
    <property type="entry name" value="dCache_1"/>
</dbReference>
<keyword evidence="11 15" id="KW-1133">Transmembrane helix</keyword>
<evidence type="ECO:0000256" key="3">
    <source>
        <dbReference type="ARBA" id="ARBA00012438"/>
    </source>
</evidence>
<dbReference type="Pfam" id="PF02743">
    <property type="entry name" value="dCache_1"/>
    <property type="match status" value="1"/>
</dbReference>
<comment type="subcellular location">
    <subcellularLocation>
        <location evidence="2">Cell membrane</location>
        <topology evidence="2">Multi-pass membrane protein</topology>
    </subcellularLocation>
</comment>
<keyword evidence="8" id="KW-0547">Nucleotide-binding</keyword>
<evidence type="ECO:0000256" key="7">
    <source>
        <dbReference type="ARBA" id="ARBA00022692"/>
    </source>
</evidence>
<evidence type="ECO:0000256" key="13">
    <source>
        <dbReference type="ARBA" id="ARBA00023136"/>
    </source>
</evidence>
<keyword evidence="7 15" id="KW-0812">Transmembrane</keyword>
<accession>A0ABV7VPI0</accession>
<keyword evidence="9" id="KW-0418">Kinase</keyword>
<evidence type="ECO:0000256" key="1">
    <source>
        <dbReference type="ARBA" id="ARBA00000085"/>
    </source>
</evidence>
<evidence type="ECO:0000256" key="15">
    <source>
        <dbReference type="SAM" id="Phobius"/>
    </source>
</evidence>
<dbReference type="PROSITE" id="PS50109">
    <property type="entry name" value="HIS_KIN"/>
    <property type="match status" value="1"/>
</dbReference>
<evidence type="ECO:0000313" key="18">
    <source>
        <dbReference type="Proteomes" id="UP001595722"/>
    </source>
</evidence>
<feature type="coiled-coil region" evidence="14">
    <location>
        <begin position="328"/>
        <end position="376"/>
    </location>
</feature>
<evidence type="ECO:0000256" key="12">
    <source>
        <dbReference type="ARBA" id="ARBA00023012"/>
    </source>
</evidence>